<name>D7A661_ANCN5</name>
<evidence type="ECO:0000256" key="6">
    <source>
        <dbReference type="ARBA" id="ARBA00022842"/>
    </source>
</evidence>
<keyword evidence="2 8" id="KW-1277">Toxin-antitoxin system</keyword>
<protein>
    <recommendedName>
        <fullName evidence="8">Ribonuclease VapC</fullName>
        <shortName evidence="8">RNase VapC</shortName>
        <ecNumber evidence="8">3.1.-.-</ecNumber>
    </recommendedName>
    <alternativeName>
        <fullName evidence="8">Toxin VapC</fullName>
    </alternativeName>
</protein>
<feature type="binding site" evidence="8">
    <location>
        <position position="100"/>
    </location>
    <ligand>
        <name>Mg(2+)</name>
        <dbReference type="ChEBI" id="CHEBI:18420"/>
    </ligand>
</feature>
<evidence type="ECO:0000256" key="5">
    <source>
        <dbReference type="ARBA" id="ARBA00022801"/>
    </source>
</evidence>
<dbReference type="GO" id="GO:0004540">
    <property type="term" value="F:RNA nuclease activity"/>
    <property type="evidence" value="ECO:0007669"/>
    <property type="project" value="InterPro"/>
</dbReference>
<proteinExistence type="inferred from homology"/>
<dbReference type="HOGENOM" id="CLU_118482_5_0_5"/>
<dbReference type="Proteomes" id="UP000006633">
    <property type="component" value="Chromosome"/>
</dbReference>
<dbReference type="STRING" id="639283.Snov_0887"/>
<comment type="function">
    <text evidence="8">Toxic component of a toxin-antitoxin (TA) system. An RNase.</text>
</comment>
<reference evidence="10 11" key="1">
    <citation type="journal article" date="2012" name="Stand. Genomic Sci.">
        <title>Complete genome sequence of the facultatively chemolithoautotrophic and methylotrophic alpha Proteobacterium Starkeya novella type strain (ATCC 8093(T)).</title>
        <authorList>
            <person name="Kappler U."/>
            <person name="Davenport K."/>
            <person name="Beatson S."/>
            <person name="Lucas S."/>
            <person name="Lapidus A."/>
            <person name="Copeland A."/>
            <person name="Berry K.W."/>
            <person name="Glavina Del Rio T."/>
            <person name="Hammon N."/>
            <person name="Dalin E."/>
            <person name="Tice H."/>
            <person name="Pitluck S."/>
            <person name="Richardson P."/>
            <person name="Bruce D."/>
            <person name="Goodwin L.A."/>
            <person name="Han C."/>
            <person name="Tapia R."/>
            <person name="Detter J.C."/>
            <person name="Chang Y.J."/>
            <person name="Jeffries C.D."/>
            <person name="Land M."/>
            <person name="Hauser L."/>
            <person name="Kyrpides N.C."/>
            <person name="Goker M."/>
            <person name="Ivanova N."/>
            <person name="Klenk H.P."/>
            <person name="Woyke T."/>
        </authorList>
    </citation>
    <scope>NUCLEOTIDE SEQUENCE [LARGE SCALE GENOMIC DNA]</scope>
    <source>
        <strain evidence="11">ATCC 8093 / DSM 506 / JCM 20403 / CCM 1077 / IAM 12100 / NBRC 12443 / NCIMB 10456</strain>
    </source>
</reference>
<dbReference type="PANTHER" id="PTHR33653:SF1">
    <property type="entry name" value="RIBONUCLEASE VAPC2"/>
    <property type="match status" value="1"/>
</dbReference>
<evidence type="ECO:0000313" key="10">
    <source>
        <dbReference type="EMBL" id="ADH88211.1"/>
    </source>
</evidence>
<dbReference type="SUPFAM" id="SSF88723">
    <property type="entry name" value="PIN domain-like"/>
    <property type="match status" value="1"/>
</dbReference>
<evidence type="ECO:0000256" key="8">
    <source>
        <dbReference type="HAMAP-Rule" id="MF_00265"/>
    </source>
</evidence>
<keyword evidence="4 8" id="KW-0479">Metal-binding</keyword>
<dbReference type="OrthoDB" id="9796690at2"/>
<evidence type="ECO:0000256" key="7">
    <source>
        <dbReference type="ARBA" id="ARBA00038093"/>
    </source>
</evidence>
<dbReference type="eggNOG" id="COG1487">
    <property type="taxonomic scope" value="Bacteria"/>
</dbReference>
<dbReference type="EC" id="3.1.-.-" evidence="8"/>
<feature type="domain" description="PIN" evidence="9">
    <location>
        <begin position="5"/>
        <end position="127"/>
    </location>
</feature>
<keyword evidence="8" id="KW-0800">Toxin</keyword>
<organism evidence="10 11">
    <name type="scientific">Ancylobacter novellus (strain ATCC 8093 / DSM 506 / JCM 20403 / CCM 1077 / IAM 12100 / NBRC 12443 / NCIMB 10456)</name>
    <name type="common">Starkeya novella</name>
    <dbReference type="NCBI Taxonomy" id="639283"/>
    <lineage>
        <taxon>Bacteria</taxon>
        <taxon>Pseudomonadati</taxon>
        <taxon>Pseudomonadota</taxon>
        <taxon>Alphaproteobacteria</taxon>
        <taxon>Hyphomicrobiales</taxon>
        <taxon>Xanthobacteraceae</taxon>
        <taxon>Ancylobacter</taxon>
    </lineage>
</organism>
<keyword evidence="11" id="KW-1185">Reference proteome</keyword>
<dbReference type="GO" id="GO:0090729">
    <property type="term" value="F:toxin activity"/>
    <property type="evidence" value="ECO:0007669"/>
    <property type="project" value="UniProtKB-KW"/>
</dbReference>
<keyword evidence="3 8" id="KW-0540">Nuclease</keyword>
<evidence type="ECO:0000256" key="3">
    <source>
        <dbReference type="ARBA" id="ARBA00022722"/>
    </source>
</evidence>
<dbReference type="Gene3D" id="3.40.50.1010">
    <property type="entry name" value="5'-nuclease"/>
    <property type="match status" value="1"/>
</dbReference>
<dbReference type="InterPro" id="IPR050556">
    <property type="entry name" value="Type_II_TA_system_RNase"/>
</dbReference>
<dbReference type="InterPro" id="IPR002716">
    <property type="entry name" value="PIN_dom"/>
</dbReference>
<dbReference type="GO" id="GO:0016787">
    <property type="term" value="F:hydrolase activity"/>
    <property type="evidence" value="ECO:0007669"/>
    <property type="project" value="UniProtKB-KW"/>
</dbReference>
<dbReference type="InterPro" id="IPR022907">
    <property type="entry name" value="VapC_family"/>
</dbReference>
<keyword evidence="6 8" id="KW-0460">Magnesium</keyword>
<dbReference type="CDD" id="cd18735">
    <property type="entry name" value="PIN_HiVapC1-like"/>
    <property type="match status" value="1"/>
</dbReference>
<feature type="binding site" evidence="8">
    <location>
        <position position="8"/>
    </location>
    <ligand>
        <name>Mg(2+)</name>
        <dbReference type="ChEBI" id="CHEBI:18420"/>
    </ligand>
</feature>
<dbReference type="AlphaFoldDB" id="D7A661"/>
<evidence type="ECO:0000256" key="4">
    <source>
        <dbReference type="ARBA" id="ARBA00022723"/>
    </source>
</evidence>
<gene>
    <name evidence="8" type="primary">vapC</name>
    <name evidence="10" type="ordered locus">Snov_0887</name>
</gene>
<evidence type="ECO:0000259" key="9">
    <source>
        <dbReference type="Pfam" id="PF01850"/>
    </source>
</evidence>
<dbReference type="Pfam" id="PF01850">
    <property type="entry name" value="PIN"/>
    <property type="match status" value="1"/>
</dbReference>
<sequence length="135" mass="14301">MAPRYLLDTNLIIRLRRQRPPATVARFAALQPGEAVMSAVVYGELCYGIAKGPDPAAAREVLTRLVEAVPVAPLPASAGEAYGRIRAELEARGAIIGANDLWIAAHALAAGLVLVTGNGKEFTRVEGLIVEDWTA</sequence>
<evidence type="ECO:0000256" key="1">
    <source>
        <dbReference type="ARBA" id="ARBA00001946"/>
    </source>
</evidence>
<dbReference type="KEGG" id="sno:Snov_0887"/>
<dbReference type="HAMAP" id="MF_00265">
    <property type="entry name" value="VapC_Nob1"/>
    <property type="match status" value="1"/>
</dbReference>
<keyword evidence="5 8" id="KW-0378">Hydrolase</keyword>
<dbReference type="GO" id="GO:0000287">
    <property type="term" value="F:magnesium ion binding"/>
    <property type="evidence" value="ECO:0007669"/>
    <property type="project" value="UniProtKB-UniRule"/>
</dbReference>
<dbReference type="InterPro" id="IPR029060">
    <property type="entry name" value="PIN-like_dom_sf"/>
</dbReference>
<accession>D7A661</accession>
<dbReference type="PANTHER" id="PTHR33653">
    <property type="entry name" value="RIBONUCLEASE VAPC2"/>
    <property type="match status" value="1"/>
</dbReference>
<evidence type="ECO:0000313" key="11">
    <source>
        <dbReference type="Proteomes" id="UP000006633"/>
    </source>
</evidence>
<comment type="cofactor">
    <cofactor evidence="1 8">
        <name>Mg(2+)</name>
        <dbReference type="ChEBI" id="CHEBI:18420"/>
    </cofactor>
</comment>
<comment type="similarity">
    <text evidence="7 8">Belongs to the PINc/VapC protein family.</text>
</comment>
<dbReference type="EMBL" id="CP002026">
    <property type="protein sequence ID" value="ADH88211.1"/>
    <property type="molecule type" value="Genomic_DNA"/>
</dbReference>
<evidence type="ECO:0000256" key="2">
    <source>
        <dbReference type="ARBA" id="ARBA00022649"/>
    </source>
</evidence>
<dbReference type="RefSeq" id="WP_013165716.1">
    <property type="nucleotide sequence ID" value="NC_014217.1"/>
</dbReference>